<sequence length="209" mass="23586">MRIITFQFLALAFIFSSCSPKEPGRKNETDPAIDSIQSKVDDSIVKEHSNSLGDNFDNSYHEKEIKCAKYPINDTLQVTFFEDTIQNISCALYLKSELDIVDLTRQPQNYPDVINYLNNQQAALLINGTNIRLNAKIADAKIMLPATLITFNSSDKNYLLIEMNLISSMGGDYWYNLLLELSADGKVAHQDGIETTGHLSYEELKTHIL</sequence>
<name>A0A1H7T8G3_9BACT</name>
<dbReference type="Proteomes" id="UP000198984">
    <property type="component" value="Unassembled WGS sequence"/>
</dbReference>
<dbReference type="PROSITE" id="PS51257">
    <property type="entry name" value="PROKAR_LIPOPROTEIN"/>
    <property type="match status" value="1"/>
</dbReference>
<reference evidence="1 2" key="1">
    <citation type="submission" date="2016-10" db="EMBL/GenBank/DDBJ databases">
        <authorList>
            <person name="de Groot N.N."/>
        </authorList>
    </citation>
    <scope>NUCLEOTIDE SEQUENCE [LARGE SCALE GENOMIC DNA]</scope>
    <source>
        <strain evidence="1 2">DSM 21039</strain>
    </source>
</reference>
<protein>
    <submittedName>
        <fullName evidence="1">Uncharacterized protein</fullName>
    </submittedName>
</protein>
<organism evidence="1 2">
    <name type="scientific">Chitinophaga rupis</name>
    <dbReference type="NCBI Taxonomy" id="573321"/>
    <lineage>
        <taxon>Bacteria</taxon>
        <taxon>Pseudomonadati</taxon>
        <taxon>Bacteroidota</taxon>
        <taxon>Chitinophagia</taxon>
        <taxon>Chitinophagales</taxon>
        <taxon>Chitinophagaceae</taxon>
        <taxon>Chitinophaga</taxon>
    </lineage>
</organism>
<gene>
    <name evidence="1" type="ORF">SAMN04488505_1021171</name>
</gene>
<dbReference type="EMBL" id="FOBB01000002">
    <property type="protein sequence ID" value="SEL81172.1"/>
    <property type="molecule type" value="Genomic_DNA"/>
</dbReference>
<proteinExistence type="predicted"/>
<dbReference type="RefSeq" id="WP_089911704.1">
    <property type="nucleotide sequence ID" value="NZ_FOBB01000002.1"/>
</dbReference>
<keyword evidence="2" id="KW-1185">Reference proteome</keyword>
<evidence type="ECO:0000313" key="2">
    <source>
        <dbReference type="Proteomes" id="UP000198984"/>
    </source>
</evidence>
<dbReference type="AlphaFoldDB" id="A0A1H7T8G3"/>
<evidence type="ECO:0000313" key="1">
    <source>
        <dbReference type="EMBL" id="SEL81172.1"/>
    </source>
</evidence>
<accession>A0A1H7T8G3</accession>
<dbReference type="OrthoDB" id="667554at2"/>
<dbReference type="STRING" id="573321.SAMN04488505_1021171"/>